<feature type="domain" description="Extradiol ring-cleavage dioxygenase class III enzyme subunit B" evidence="1">
    <location>
        <begin position="8"/>
        <end position="269"/>
    </location>
</feature>
<dbReference type="GO" id="GO:0008198">
    <property type="term" value="F:ferrous iron binding"/>
    <property type="evidence" value="ECO:0007669"/>
    <property type="project" value="InterPro"/>
</dbReference>
<dbReference type="RefSeq" id="WP_124077931.1">
    <property type="nucleotide sequence ID" value="NZ_UWPJ01000008.1"/>
</dbReference>
<gene>
    <name evidence="2" type="primary">ligB_2</name>
    <name evidence="2" type="ORF">PIGHUM_00755</name>
</gene>
<evidence type="ECO:0000259" key="1">
    <source>
        <dbReference type="Pfam" id="PF02900"/>
    </source>
</evidence>
<dbReference type="EMBL" id="UWPJ01000008">
    <property type="protein sequence ID" value="VCU68697.1"/>
    <property type="molecule type" value="Genomic_DNA"/>
</dbReference>
<dbReference type="NCBIfam" id="NF009902">
    <property type="entry name" value="PRK13365.1"/>
    <property type="match status" value="1"/>
</dbReference>
<dbReference type="NCBIfam" id="NF009901">
    <property type="entry name" value="PRK13364.1"/>
    <property type="match status" value="1"/>
</dbReference>
<keyword evidence="2" id="KW-0223">Dioxygenase</keyword>
<protein>
    <submittedName>
        <fullName evidence="2">Protocatechuate 4,5-dioxygenase beta chain</fullName>
        <ecNumber evidence="2">1.13.11.8</ecNumber>
    </submittedName>
</protein>
<keyword evidence="3" id="KW-1185">Reference proteome</keyword>
<dbReference type="OrthoDB" id="8673673at2"/>
<dbReference type="Pfam" id="PF02900">
    <property type="entry name" value="LigB"/>
    <property type="match status" value="1"/>
</dbReference>
<sequence>MGRIIAGIGTSHVPSIGGAYDRGKQATPAWRPLFDAYVPVREWLAELKPDVAIMVYNDHGADFFFDKYPTFAVGAADRYEIADEGFGVRPLPAIAGHLEFSQHLCESLVYNEFDLTVCQEMRVEHGFLVPMHLCFEHDPDWRVAAVPFAVNVLQHPLPTARRCYRLGQAIRQAVESYPDDLRVVILGTGGMSHQLTGPEFGKMDEQWDQDFLDRIENDPASLSELTHQTLMERFGAEGIELIMWLVMRGALSGQARRVHRNYYAPMTTGMGLITLEEPA</sequence>
<dbReference type="EC" id="1.13.11.8" evidence="2"/>
<dbReference type="NCBIfam" id="NF009903">
    <property type="entry name" value="PRK13366.1"/>
    <property type="match status" value="1"/>
</dbReference>
<dbReference type="SUPFAM" id="SSF53213">
    <property type="entry name" value="LigB-like"/>
    <property type="match status" value="1"/>
</dbReference>
<name>A0A3P4AXF2_9BURK</name>
<dbReference type="GO" id="GO:0018579">
    <property type="term" value="F:protocatechuate 4,5-dioxygenase activity"/>
    <property type="evidence" value="ECO:0007669"/>
    <property type="project" value="UniProtKB-EC"/>
</dbReference>
<dbReference type="InterPro" id="IPR004183">
    <property type="entry name" value="Xdiol_dOase_suB"/>
</dbReference>
<dbReference type="AlphaFoldDB" id="A0A3P4AXF2"/>
<proteinExistence type="predicted"/>
<dbReference type="Proteomes" id="UP000277294">
    <property type="component" value="Unassembled WGS sequence"/>
</dbReference>
<keyword evidence="2" id="KW-0560">Oxidoreductase</keyword>
<accession>A0A3P4AXF2</accession>
<dbReference type="Gene3D" id="3.40.830.10">
    <property type="entry name" value="LigB-like"/>
    <property type="match status" value="1"/>
</dbReference>
<evidence type="ECO:0000313" key="3">
    <source>
        <dbReference type="Proteomes" id="UP000277294"/>
    </source>
</evidence>
<evidence type="ECO:0000313" key="2">
    <source>
        <dbReference type="EMBL" id="VCU68697.1"/>
    </source>
</evidence>
<organism evidence="2 3">
    <name type="scientific">Pigmentiphaga humi</name>
    <dbReference type="NCBI Taxonomy" id="2478468"/>
    <lineage>
        <taxon>Bacteria</taxon>
        <taxon>Pseudomonadati</taxon>
        <taxon>Pseudomonadota</taxon>
        <taxon>Betaproteobacteria</taxon>
        <taxon>Burkholderiales</taxon>
        <taxon>Alcaligenaceae</taxon>
        <taxon>Pigmentiphaga</taxon>
    </lineage>
</organism>
<reference evidence="2 3" key="1">
    <citation type="submission" date="2018-10" db="EMBL/GenBank/DDBJ databases">
        <authorList>
            <person name="Criscuolo A."/>
        </authorList>
    </citation>
    <scope>NUCLEOTIDE SEQUENCE [LARGE SCALE GENOMIC DNA]</scope>
    <source>
        <strain evidence="2">DnA1</strain>
    </source>
</reference>